<keyword evidence="2" id="KW-1185">Reference proteome</keyword>
<accession>B0M9N8</accession>
<reference evidence="1" key="2">
    <citation type="submission" date="2013-11" db="EMBL/GenBank/DDBJ databases">
        <title>Draft genome sequence of Anaerostipes caccae (DSM 14662).</title>
        <authorList>
            <person name="Sudarsanam P."/>
            <person name="Ley R."/>
            <person name="Guruge J."/>
            <person name="Turnbaugh P.J."/>
            <person name="Mahowald M."/>
            <person name="Liep D."/>
            <person name="Gordon J."/>
        </authorList>
    </citation>
    <scope>NUCLEOTIDE SEQUENCE</scope>
    <source>
        <strain evidence="1">DSM 14662</strain>
    </source>
</reference>
<proteinExistence type="predicted"/>
<protein>
    <submittedName>
        <fullName evidence="1">Uncharacterized protein</fullName>
    </submittedName>
</protein>
<comment type="caution">
    <text evidence="1">The sequence shown here is derived from an EMBL/GenBank/DDBJ whole genome shotgun (WGS) entry which is preliminary data.</text>
</comment>
<sequence length="99" mass="11453">MLFICSICNITIIFLSVNSSNKCSQFFHKIRMPTGHTVFHTLRVIRYAVNKQRLRSLSAPEPLNRIIFLFPSQNDALCFNAASSGRYCIHFLHDWSEAF</sequence>
<dbReference type="HOGENOM" id="CLU_2314251_0_0_9"/>
<reference evidence="1" key="1">
    <citation type="submission" date="2007-11" db="EMBL/GenBank/DDBJ databases">
        <authorList>
            <person name="Fulton L."/>
            <person name="Clifton S."/>
            <person name="Fulton B."/>
            <person name="Xu J."/>
            <person name="Minx P."/>
            <person name="Pepin K.H."/>
            <person name="Johnson M."/>
            <person name="Thiruvilangam P."/>
            <person name="Bhonagiri V."/>
            <person name="Nash W.E."/>
            <person name="Mardis E.R."/>
            <person name="Wilson R.K."/>
        </authorList>
    </citation>
    <scope>NUCLEOTIDE SEQUENCE [LARGE SCALE GENOMIC DNA]</scope>
    <source>
        <strain evidence="1">DSM 14662</strain>
    </source>
</reference>
<dbReference type="AlphaFoldDB" id="B0M9N8"/>
<evidence type="ECO:0000313" key="2">
    <source>
        <dbReference type="Proteomes" id="UP000004935"/>
    </source>
</evidence>
<dbReference type="EMBL" id="ABAX03000002">
    <property type="protein sequence ID" value="EDR99010.1"/>
    <property type="molecule type" value="Genomic_DNA"/>
</dbReference>
<dbReference type="Proteomes" id="UP000004935">
    <property type="component" value="Unassembled WGS sequence"/>
</dbReference>
<organism evidence="1 2">
    <name type="scientific">Anaerostipes caccae (strain DSM 14662 / CCUG 47493 / JCM 13470 / NCIMB 13811 / L1-92)</name>
    <dbReference type="NCBI Taxonomy" id="411490"/>
    <lineage>
        <taxon>Bacteria</taxon>
        <taxon>Bacillati</taxon>
        <taxon>Bacillota</taxon>
        <taxon>Clostridia</taxon>
        <taxon>Lachnospirales</taxon>
        <taxon>Lachnospiraceae</taxon>
        <taxon>Anaerostipes</taxon>
    </lineage>
</organism>
<name>B0M9N8_ANACD</name>
<evidence type="ECO:0000313" key="1">
    <source>
        <dbReference type="EMBL" id="EDR99010.1"/>
    </source>
</evidence>
<gene>
    <name evidence="1" type="ORF">ANACAC_00260</name>
</gene>